<evidence type="ECO:0000313" key="3">
    <source>
        <dbReference type="EMBL" id="SDY90601.1"/>
    </source>
</evidence>
<dbReference type="CDD" id="cd03450">
    <property type="entry name" value="NodN"/>
    <property type="match status" value="1"/>
</dbReference>
<gene>
    <name evidence="3" type="ORF">SAMN05444365_10486</name>
</gene>
<evidence type="ECO:0000259" key="2">
    <source>
        <dbReference type="Pfam" id="PF01575"/>
    </source>
</evidence>
<evidence type="ECO:0000256" key="1">
    <source>
        <dbReference type="ARBA" id="ARBA00005254"/>
    </source>
</evidence>
<dbReference type="RefSeq" id="WP_091556015.1">
    <property type="nucleotide sequence ID" value="NZ_FNPH01000004.1"/>
</dbReference>
<dbReference type="EMBL" id="FNPH01000004">
    <property type="protein sequence ID" value="SDY90601.1"/>
    <property type="molecule type" value="Genomic_DNA"/>
</dbReference>
<organism evidence="3 4">
    <name type="scientific">Micromonospora pattaloongensis</name>
    <dbReference type="NCBI Taxonomy" id="405436"/>
    <lineage>
        <taxon>Bacteria</taxon>
        <taxon>Bacillati</taxon>
        <taxon>Actinomycetota</taxon>
        <taxon>Actinomycetes</taxon>
        <taxon>Micromonosporales</taxon>
        <taxon>Micromonosporaceae</taxon>
        <taxon>Micromonospora</taxon>
    </lineage>
</organism>
<protein>
    <submittedName>
        <fullName evidence="3">Acyl dehydratase</fullName>
    </submittedName>
</protein>
<keyword evidence="4" id="KW-1185">Reference proteome</keyword>
<dbReference type="Proteomes" id="UP000242415">
    <property type="component" value="Unassembled WGS sequence"/>
</dbReference>
<dbReference type="AlphaFoldDB" id="A0A1H3NNV9"/>
<dbReference type="InterPro" id="IPR002539">
    <property type="entry name" value="MaoC-like_dom"/>
</dbReference>
<dbReference type="InterPro" id="IPR039375">
    <property type="entry name" value="NodN-like"/>
</dbReference>
<dbReference type="OrthoDB" id="9801735at2"/>
<accession>A0A1H3NNV9</accession>
<dbReference type="PANTHER" id="PTHR42993:SF1">
    <property type="entry name" value="MAOC-LIKE DEHYDRATASE DOMAIN-CONTAINING PROTEIN"/>
    <property type="match status" value="1"/>
</dbReference>
<dbReference type="Gene3D" id="3.10.129.10">
    <property type="entry name" value="Hotdog Thioesterase"/>
    <property type="match status" value="1"/>
</dbReference>
<name>A0A1H3NNV9_9ACTN</name>
<feature type="domain" description="MaoC-like" evidence="2">
    <location>
        <begin position="13"/>
        <end position="119"/>
    </location>
</feature>
<reference evidence="4" key="1">
    <citation type="submission" date="2016-10" db="EMBL/GenBank/DDBJ databases">
        <authorList>
            <person name="Varghese N."/>
            <person name="Submissions S."/>
        </authorList>
    </citation>
    <scope>NUCLEOTIDE SEQUENCE [LARGE SCALE GENOMIC DNA]</scope>
    <source>
        <strain evidence="4">DSM 45245</strain>
    </source>
</reference>
<evidence type="ECO:0000313" key="4">
    <source>
        <dbReference type="Proteomes" id="UP000242415"/>
    </source>
</evidence>
<proteinExistence type="inferred from homology"/>
<comment type="similarity">
    <text evidence="1">Belongs to the enoyl-CoA hydratase/isomerase family.</text>
</comment>
<dbReference type="SUPFAM" id="SSF54637">
    <property type="entry name" value="Thioesterase/thiol ester dehydrase-isomerase"/>
    <property type="match status" value="1"/>
</dbReference>
<dbReference type="STRING" id="405436.SAMN05444365_10486"/>
<dbReference type="InterPro" id="IPR029069">
    <property type="entry name" value="HotDog_dom_sf"/>
</dbReference>
<dbReference type="PANTHER" id="PTHR42993">
    <property type="entry name" value="MAOC-LIKE DEHYDRATASE DOMAIN-CONTAINING PROTEIN"/>
    <property type="match status" value="1"/>
</dbReference>
<dbReference type="Pfam" id="PF01575">
    <property type="entry name" value="MaoC_dehydratas"/>
    <property type="match status" value="1"/>
</dbReference>
<sequence>MRTFASPAELIAAVGETIGPGPWHPIEQSRVDAFAGATGDHQWIHTDPQRAAAGPFGGTIAHGYLTLSLIPWLMRDLYTVAGARMGVNYGLNKVRFPAPLRTGRSVRASATIAEATPVSGGGVQLVVTVVISSDGGEKPVCVAETVSRVYFPEEPTA</sequence>